<dbReference type="EMBL" id="UPHP01000071">
    <property type="protein sequence ID" value="VBA39505.1"/>
    <property type="molecule type" value="Genomic_DNA"/>
</dbReference>
<sequence>MAEHAVVVAGAGPTGLTLAVALALTGSDNLRTLCLDRWIDRWIGSHWDGGACRVDVHDLG</sequence>
<reference evidence="1 2" key="1">
    <citation type="submission" date="2018-09" db="EMBL/GenBank/DDBJ databases">
        <authorList>
            <person name="Tagini F."/>
        </authorList>
    </citation>
    <scope>NUCLEOTIDE SEQUENCE [LARGE SCALE GENOMIC DNA]</scope>
    <source>
        <strain evidence="1 2">MK136</strain>
    </source>
</reference>
<accession>A0A498Q564</accession>
<evidence type="ECO:0000313" key="2">
    <source>
        <dbReference type="Proteomes" id="UP000273307"/>
    </source>
</evidence>
<gene>
    <name evidence="1" type="ORF">LAUMK136_03029</name>
</gene>
<dbReference type="InterPro" id="IPR036188">
    <property type="entry name" value="FAD/NAD-bd_sf"/>
</dbReference>
<dbReference type="RefSeq" id="WP_122443112.1">
    <property type="nucleotide sequence ID" value="NZ_UPHP01000071.1"/>
</dbReference>
<name>A0A498Q564_9MYCO</name>
<keyword evidence="2" id="KW-1185">Reference proteome</keyword>
<organism evidence="1 2">
    <name type="scientific">Mycobacterium attenuatum</name>
    <dbReference type="NCBI Taxonomy" id="2341086"/>
    <lineage>
        <taxon>Bacteria</taxon>
        <taxon>Bacillati</taxon>
        <taxon>Actinomycetota</taxon>
        <taxon>Actinomycetes</taxon>
        <taxon>Mycobacteriales</taxon>
        <taxon>Mycobacteriaceae</taxon>
        <taxon>Mycobacterium</taxon>
    </lineage>
</organism>
<evidence type="ECO:0008006" key="3">
    <source>
        <dbReference type="Google" id="ProtNLM"/>
    </source>
</evidence>
<protein>
    <recommendedName>
        <fullName evidence="3">FAD-binding domain-containing protein</fullName>
    </recommendedName>
</protein>
<proteinExistence type="predicted"/>
<dbReference type="SUPFAM" id="SSF51905">
    <property type="entry name" value="FAD/NAD(P)-binding domain"/>
    <property type="match status" value="1"/>
</dbReference>
<dbReference type="Gene3D" id="3.50.50.60">
    <property type="entry name" value="FAD/NAD(P)-binding domain"/>
    <property type="match status" value="1"/>
</dbReference>
<dbReference type="AlphaFoldDB" id="A0A498Q564"/>
<dbReference type="Proteomes" id="UP000273307">
    <property type="component" value="Unassembled WGS sequence"/>
</dbReference>
<evidence type="ECO:0000313" key="1">
    <source>
        <dbReference type="EMBL" id="VBA39505.1"/>
    </source>
</evidence>